<evidence type="ECO:0000313" key="2">
    <source>
        <dbReference type="Proteomes" id="UP000037460"/>
    </source>
</evidence>
<organism evidence="1 2">
    <name type="scientific">Chrysochromulina tobinii</name>
    <dbReference type="NCBI Taxonomy" id="1460289"/>
    <lineage>
        <taxon>Eukaryota</taxon>
        <taxon>Haptista</taxon>
        <taxon>Haptophyta</taxon>
        <taxon>Prymnesiophyceae</taxon>
        <taxon>Prymnesiales</taxon>
        <taxon>Chrysochromulinaceae</taxon>
        <taxon>Chrysochromulina</taxon>
    </lineage>
</organism>
<gene>
    <name evidence="1" type="ORF">Ctob_004089</name>
</gene>
<proteinExistence type="predicted"/>
<dbReference type="Proteomes" id="UP000037460">
    <property type="component" value="Unassembled WGS sequence"/>
</dbReference>
<evidence type="ECO:0000313" key="1">
    <source>
        <dbReference type="EMBL" id="KOO24052.1"/>
    </source>
</evidence>
<sequence length="112" mass="11796">MRFASVATLRERSRPFGTGKPRRVPVSALTDVPKSLVEMLASGIVLPGTNVLSTAGRAGRDAFADLLPSGLIRFQPTDGGPIQLLRTPAMFVRAAAGTSCANGLRQVRYDGA</sequence>
<dbReference type="EMBL" id="JWZX01003132">
    <property type="protein sequence ID" value="KOO24052.1"/>
    <property type="molecule type" value="Genomic_DNA"/>
</dbReference>
<keyword evidence="2" id="KW-1185">Reference proteome</keyword>
<name>A0A0M0JCH5_9EUKA</name>
<comment type="caution">
    <text evidence="1">The sequence shown here is derived from an EMBL/GenBank/DDBJ whole genome shotgun (WGS) entry which is preliminary data.</text>
</comment>
<protein>
    <submittedName>
        <fullName evidence="1">Uncharacterized protein</fullName>
    </submittedName>
</protein>
<reference evidence="2" key="1">
    <citation type="journal article" date="2015" name="PLoS Genet.">
        <title>Genome Sequence and Transcriptome Analyses of Chrysochromulina tobin: Metabolic Tools for Enhanced Algal Fitness in the Prominent Order Prymnesiales (Haptophyceae).</title>
        <authorList>
            <person name="Hovde B.T."/>
            <person name="Deodato C.R."/>
            <person name="Hunsperger H.M."/>
            <person name="Ryken S.A."/>
            <person name="Yost W."/>
            <person name="Jha R.K."/>
            <person name="Patterson J."/>
            <person name="Monnat R.J. Jr."/>
            <person name="Barlow S.B."/>
            <person name="Starkenburg S.R."/>
            <person name="Cattolico R.A."/>
        </authorList>
    </citation>
    <scope>NUCLEOTIDE SEQUENCE</scope>
    <source>
        <strain evidence="2">CCMP291</strain>
    </source>
</reference>
<accession>A0A0M0JCH5</accession>
<dbReference type="AlphaFoldDB" id="A0A0M0JCH5"/>